<evidence type="ECO:0000256" key="1">
    <source>
        <dbReference type="ARBA" id="ARBA00007634"/>
    </source>
</evidence>
<dbReference type="GO" id="GO:0015935">
    <property type="term" value="C:small ribosomal subunit"/>
    <property type="evidence" value="ECO:0007669"/>
    <property type="project" value="TreeGrafter"/>
</dbReference>
<dbReference type="InterPro" id="IPR002583">
    <property type="entry name" value="Ribosomal_bS20"/>
</dbReference>
<keyword evidence="4 6" id="KW-0689">Ribosomal protein</keyword>
<dbReference type="PANTHER" id="PTHR33398:SF1">
    <property type="entry name" value="SMALL RIBOSOMAL SUBUNIT PROTEIN BS20C"/>
    <property type="match status" value="1"/>
</dbReference>
<proteinExistence type="inferred from homology"/>
<evidence type="ECO:0000256" key="3">
    <source>
        <dbReference type="ARBA" id="ARBA00022884"/>
    </source>
</evidence>
<protein>
    <submittedName>
        <fullName evidence="6">Ribosomal protein S20</fullName>
    </submittedName>
</protein>
<dbReference type="GO" id="GO:0003735">
    <property type="term" value="F:structural constituent of ribosome"/>
    <property type="evidence" value="ECO:0007669"/>
    <property type="project" value="InterPro"/>
</dbReference>
<dbReference type="InterPro" id="IPR036510">
    <property type="entry name" value="Ribosomal_bS20_sf"/>
</dbReference>
<gene>
    <name evidence="6" type="primary">rps20</name>
</gene>
<comment type="similarity">
    <text evidence="1">Belongs to the bacterial ribosomal protein bS20 family.</text>
</comment>
<dbReference type="EMBL" id="MK814664">
    <property type="protein sequence ID" value="QCI06885.1"/>
    <property type="molecule type" value="Genomic_DNA"/>
</dbReference>
<reference evidence="6" key="1">
    <citation type="journal article" date="2019" name="Mol. Phylogenet. Evol.">
        <title>Morphological evolution and classification of the red algal order Ceramiales inferred using plastid phylogenomics.</title>
        <authorList>
            <person name="Diaz-Tapia P."/>
            <person name="Pasella M.M."/>
            <person name="Verbruggen H."/>
            <person name="Maggs C.A."/>
        </authorList>
    </citation>
    <scope>NUCLEOTIDE SEQUENCE</scope>
    <source>
        <strain evidence="6">25966_5</strain>
    </source>
</reference>
<dbReference type="GO" id="GO:0006412">
    <property type="term" value="P:translation"/>
    <property type="evidence" value="ECO:0007669"/>
    <property type="project" value="InterPro"/>
</dbReference>
<sequence length="83" mass="9706">MPKNLSAIKRVQIGKRNRLQNKKYKLLIKKSIKKYLLSIKNNNNQFSSLSNVYKCIDKAIKHKIIHKNKGARKKSKLAKMINN</sequence>
<keyword evidence="6" id="KW-0934">Plastid</keyword>
<dbReference type="GO" id="GO:0070181">
    <property type="term" value="F:small ribosomal subunit rRNA binding"/>
    <property type="evidence" value="ECO:0007669"/>
    <property type="project" value="TreeGrafter"/>
</dbReference>
<evidence type="ECO:0000313" key="6">
    <source>
        <dbReference type="EMBL" id="QCI06885.1"/>
    </source>
</evidence>
<dbReference type="Pfam" id="PF01649">
    <property type="entry name" value="Ribosomal_S20p"/>
    <property type="match status" value="1"/>
</dbReference>
<dbReference type="AlphaFoldDB" id="A0A4D6WZ86"/>
<dbReference type="GO" id="GO:0005829">
    <property type="term" value="C:cytosol"/>
    <property type="evidence" value="ECO:0007669"/>
    <property type="project" value="TreeGrafter"/>
</dbReference>
<accession>A0A4D6WZ86</accession>
<organism evidence="6">
    <name type="scientific">Halydictyon mirabile</name>
    <dbReference type="NCBI Taxonomy" id="189652"/>
    <lineage>
        <taxon>Eukaryota</taxon>
        <taxon>Rhodophyta</taxon>
        <taxon>Florideophyceae</taxon>
        <taxon>Rhodymeniophycidae</taxon>
        <taxon>Ceramiales</taxon>
        <taxon>Dasyaceae</taxon>
        <taxon>Halydictyon</taxon>
    </lineage>
</organism>
<dbReference type="NCBIfam" id="TIGR00029">
    <property type="entry name" value="S20"/>
    <property type="match status" value="1"/>
</dbReference>
<evidence type="ECO:0000256" key="4">
    <source>
        <dbReference type="ARBA" id="ARBA00022980"/>
    </source>
</evidence>
<name>A0A4D6WZ86_9FLOR</name>
<keyword evidence="5" id="KW-0687">Ribonucleoprotein</keyword>
<keyword evidence="2" id="KW-0699">rRNA-binding</keyword>
<geneLocation type="plastid" evidence="6"/>
<evidence type="ECO:0000256" key="2">
    <source>
        <dbReference type="ARBA" id="ARBA00022730"/>
    </source>
</evidence>
<dbReference type="PANTHER" id="PTHR33398">
    <property type="entry name" value="30S RIBOSOMAL PROTEIN S20"/>
    <property type="match status" value="1"/>
</dbReference>
<evidence type="ECO:0000256" key="5">
    <source>
        <dbReference type="ARBA" id="ARBA00023274"/>
    </source>
</evidence>
<keyword evidence="3" id="KW-0694">RNA-binding</keyword>
<dbReference type="HAMAP" id="MF_00500">
    <property type="entry name" value="Ribosomal_bS20"/>
    <property type="match status" value="1"/>
</dbReference>
<reference evidence="6" key="2">
    <citation type="submission" date="2019-04" db="EMBL/GenBank/DDBJ databases">
        <authorList>
            <person name="Pasella M."/>
        </authorList>
    </citation>
    <scope>NUCLEOTIDE SEQUENCE</scope>
    <source>
        <strain evidence="6">25966_5</strain>
    </source>
</reference>
<dbReference type="Gene3D" id="1.20.58.110">
    <property type="entry name" value="Ribosomal protein S20"/>
    <property type="match status" value="1"/>
</dbReference>
<dbReference type="SUPFAM" id="SSF46992">
    <property type="entry name" value="Ribosomal protein S20"/>
    <property type="match status" value="1"/>
</dbReference>